<dbReference type="PRINTS" id="PR00503">
    <property type="entry name" value="BROMODOMAIN"/>
</dbReference>
<dbReference type="SMART" id="SM00297">
    <property type="entry name" value="BROMO"/>
    <property type="match status" value="1"/>
</dbReference>
<reference evidence="4" key="1">
    <citation type="journal article" date="2008" name="Nature">
        <title>The amphioxus genome and the evolution of the chordate karyotype.</title>
        <authorList>
            <consortium name="US DOE Joint Genome Institute (JGI-PGF)"/>
            <person name="Putnam N.H."/>
            <person name="Butts T."/>
            <person name="Ferrier D.E.K."/>
            <person name="Furlong R.F."/>
            <person name="Hellsten U."/>
            <person name="Kawashima T."/>
            <person name="Robinson-Rechavi M."/>
            <person name="Shoguchi E."/>
            <person name="Terry A."/>
            <person name="Yu J.-K."/>
            <person name="Benito-Gutierrez E.L."/>
            <person name="Dubchak I."/>
            <person name="Garcia-Fernandez J."/>
            <person name="Gibson-Brown J.J."/>
            <person name="Grigoriev I.V."/>
            <person name="Horton A.C."/>
            <person name="de Jong P.J."/>
            <person name="Jurka J."/>
            <person name="Kapitonov V.V."/>
            <person name="Kohara Y."/>
            <person name="Kuroki Y."/>
            <person name="Lindquist E."/>
            <person name="Lucas S."/>
            <person name="Osoegawa K."/>
            <person name="Pennacchio L.A."/>
            <person name="Salamov A.A."/>
            <person name="Satou Y."/>
            <person name="Sauka-Spengler T."/>
            <person name="Schmutz J."/>
            <person name="Shin-I T."/>
            <person name="Toyoda A."/>
            <person name="Bronner-Fraser M."/>
            <person name="Fujiyama A."/>
            <person name="Holland L.Z."/>
            <person name="Holland P.W.H."/>
            <person name="Satoh N."/>
            <person name="Rokhsar D.S."/>
        </authorList>
    </citation>
    <scope>NUCLEOTIDE SEQUENCE [LARGE SCALE GENOMIC DNA]</scope>
    <source>
        <strain evidence="4">S238N-H82</strain>
        <tissue evidence="4">Testes</tissue>
    </source>
</reference>
<dbReference type="AlphaFoldDB" id="C3YFI8"/>
<dbReference type="eggNOG" id="KOG1828">
    <property type="taxonomic scope" value="Eukaryota"/>
</dbReference>
<accession>C3YFI8</accession>
<dbReference type="EMBL" id="GG666509">
    <property type="protein sequence ID" value="EEN60951.1"/>
    <property type="molecule type" value="Genomic_DNA"/>
</dbReference>
<dbReference type="PROSITE" id="PS50014">
    <property type="entry name" value="BROMODOMAIN_2"/>
    <property type="match status" value="1"/>
</dbReference>
<dbReference type="STRING" id="7739.C3YFI8"/>
<dbReference type="InterPro" id="IPR001487">
    <property type="entry name" value="Bromodomain"/>
</dbReference>
<proteinExistence type="predicted"/>
<name>C3YFI8_BRAFL</name>
<evidence type="ECO:0000313" key="4">
    <source>
        <dbReference type="EMBL" id="EEN60951.1"/>
    </source>
</evidence>
<evidence type="ECO:0000256" key="2">
    <source>
        <dbReference type="PROSITE-ProRule" id="PRU00035"/>
    </source>
</evidence>
<organism>
    <name type="scientific">Branchiostoma floridae</name>
    <name type="common">Florida lancelet</name>
    <name type="synonym">Amphioxus</name>
    <dbReference type="NCBI Taxonomy" id="7739"/>
    <lineage>
        <taxon>Eukaryota</taxon>
        <taxon>Metazoa</taxon>
        <taxon>Chordata</taxon>
        <taxon>Cephalochordata</taxon>
        <taxon>Leptocardii</taxon>
        <taxon>Amphioxiformes</taxon>
        <taxon>Branchiostomatidae</taxon>
        <taxon>Branchiostoma</taxon>
    </lineage>
</organism>
<evidence type="ECO:0000256" key="1">
    <source>
        <dbReference type="ARBA" id="ARBA00023117"/>
    </source>
</evidence>
<dbReference type="PANTHER" id="PTHR22881">
    <property type="entry name" value="BROMODOMAIN CONTAINING PROTEIN"/>
    <property type="match status" value="1"/>
</dbReference>
<sequence>MQTNKQINSLYRKDVNLFFAWPVTDAIAPGYSQIILRPMDFSTMKEKLDNDEYNSIEEFRNDFKVMCDNAMIYNHPETIYYKAAKKMLNIGVKMMSKVRQSHFKSSQQRLKIK</sequence>
<dbReference type="SUPFAM" id="SSF47370">
    <property type="entry name" value="Bromodomain"/>
    <property type="match status" value="1"/>
</dbReference>
<dbReference type="InterPro" id="IPR036427">
    <property type="entry name" value="Bromodomain-like_sf"/>
</dbReference>
<dbReference type="PANTHER" id="PTHR22881:SF27">
    <property type="entry name" value="BROMODOMAIN CONTAINING 7_9"/>
    <property type="match status" value="1"/>
</dbReference>
<feature type="domain" description="Bromo" evidence="3">
    <location>
        <begin position="11"/>
        <end position="81"/>
    </location>
</feature>
<dbReference type="Gene3D" id="1.20.920.10">
    <property type="entry name" value="Bromodomain-like"/>
    <property type="match status" value="1"/>
</dbReference>
<dbReference type="InterPro" id="IPR051831">
    <property type="entry name" value="Bromodomain_contain_prot"/>
</dbReference>
<keyword evidence="1 2" id="KW-0103">Bromodomain</keyword>
<evidence type="ECO:0000259" key="3">
    <source>
        <dbReference type="PROSITE" id="PS50014"/>
    </source>
</evidence>
<protein>
    <recommendedName>
        <fullName evidence="3">Bromo domain-containing protein</fullName>
    </recommendedName>
</protein>
<dbReference type="InParanoid" id="C3YFI8"/>
<gene>
    <name evidence="4" type="ORF">BRAFLDRAFT_217101</name>
</gene>
<dbReference type="Pfam" id="PF00439">
    <property type="entry name" value="Bromodomain"/>
    <property type="match status" value="1"/>
</dbReference>